<evidence type="ECO:0000313" key="1">
    <source>
        <dbReference type="EMBL" id="NNV56172.1"/>
    </source>
</evidence>
<dbReference type="EMBL" id="WHPF01000007">
    <property type="protein sequence ID" value="NNV56172.1"/>
    <property type="molecule type" value="Genomic_DNA"/>
</dbReference>
<dbReference type="RefSeq" id="WP_171608102.1">
    <property type="nucleotide sequence ID" value="NZ_WHPF01000007.1"/>
</dbReference>
<organism evidence="1 2">
    <name type="scientific">Limnovirga soli</name>
    <dbReference type="NCBI Taxonomy" id="2656915"/>
    <lineage>
        <taxon>Bacteria</taxon>
        <taxon>Pseudomonadati</taxon>
        <taxon>Bacteroidota</taxon>
        <taxon>Chitinophagia</taxon>
        <taxon>Chitinophagales</taxon>
        <taxon>Chitinophagaceae</taxon>
        <taxon>Limnovirga</taxon>
    </lineage>
</organism>
<dbReference type="Proteomes" id="UP000598971">
    <property type="component" value="Unassembled WGS sequence"/>
</dbReference>
<sequence length="291" mass="33971">MKVTGFSFIRNAVQYQYPIKEALLSIAPLCNNMVVAVGNSTDETRNEVIATGIPQLQILDTIWNEDLKEGGRVLADETDKAFQAITADADWCFYIQGDEVLHEDGYQNILKAMQQYQHDDGVDGLLFKYRHFYGSFDYLGSSSRWYRNEIRVIKNNKNIYSYRDAQGFRKGDNQKLRVKAVDATIHHYGWVREPKAMQAKYKNSGRYWVNEAWSQTAAKEYDGAFDYSQVDALERFTGTHPQIMQSRIQNMNWQFTHDLSYNNLKLKDRFKNVLEKLTGKRPFDYKNYQLV</sequence>
<accession>A0A8J8FEU5</accession>
<evidence type="ECO:0000313" key="2">
    <source>
        <dbReference type="Proteomes" id="UP000598971"/>
    </source>
</evidence>
<dbReference type="InterPro" id="IPR029044">
    <property type="entry name" value="Nucleotide-diphossugar_trans"/>
</dbReference>
<proteinExistence type="predicted"/>
<name>A0A8J8FEU5_9BACT</name>
<protein>
    <submittedName>
        <fullName evidence="1">Glycosyltransferase family 2 protein</fullName>
    </submittedName>
</protein>
<dbReference type="SUPFAM" id="SSF53448">
    <property type="entry name" value="Nucleotide-diphospho-sugar transferases"/>
    <property type="match status" value="1"/>
</dbReference>
<gene>
    <name evidence="1" type="ORF">GD597_11935</name>
</gene>
<reference evidence="1" key="1">
    <citation type="submission" date="2019-10" db="EMBL/GenBank/DDBJ databases">
        <title>Draft genome sequence of Panacibacter sp. KCS-6.</title>
        <authorList>
            <person name="Yim K.J."/>
        </authorList>
    </citation>
    <scope>NUCLEOTIDE SEQUENCE</scope>
    <source>
        <strain evidence="1">KCS-6</strain>
    </source>
</reference>
<comment type="caution">
    <text evidence="1">The sequence shown here is derived from an EMBL/GenBank/DDBJ whole genome shotgun (WGS) entry which is preliminary data.</text>
</comment>
<keyword evidence="2" id="KW-1185">Reference proteome</keyword>
<dbReference type="AlphaFoldDB" id="A0A8J8FEU5"/>